<dbReference type="EMBL" id="JBICRM010000004">
    <property type="protein sequence ID" value="MFG1703008.1"/>
    <property type="molecule type" value="Genomic_DNA"/>
</dbReference>
<feature type="region of interest" description="Disordered" evidence="1">
    <location>
        <begin position="1"/>
        <end position="26"/>
    </location>
</feature>
<name>A0ABW7A6P2_9ACTN</name>
<dbReference type="Proteomes" id="UP001603978">
    <property type="component" value="Unassembled WGS sequence"/>
</dbReference>
<protein>
    <submittedName>
        <fullName evidence="3">Luciferase family protein</fullName>
    </submittedName>
</protein>
<organism evidence="3 4">
    <name type="scientific">Nonomuraea marmarensis</name>
    <dbReference type="NCBI Taxonomy" id="3351344"/>
    <lineage>
        <taxon>Bacteria</taxon>
        <taxon>Bacillati</taxon>
        <taxon>Actinomycetota</taxon>
        <taxon>Actinomycetes</taxon>
        <taxon>Streptosporangiales</taxon>
        <taxon>Streptosporangiaceae</taxon>
        <taxon>Nonomuraea</taxon>
    </lineage>
</organism>
<keyword evidence="4" id="KW-1185">Reference proteome</keyword>
<reference evidence="3 4" key="1">
    <citation type="submission" date="2024-10" db="EMBL/GenBank/DDBJ databases">
        <authorList>
            <person name="Topkara A.R."/>
            <person name="Saygin H."/>
        </authorList>
    </citation>
    <scope>NUCLEOTIDE SEQUENCE [LARGE SCALE GENOMIC DNA]</scope>
    <source>
        <strain evidence="3 4">M3C6</strain>
    </source>
</reference>
<dbReference type="PANTHER" id="PTHR38695">
    <property type="entry name" value="AMINO ACID PERMEASE_ SLC12A DOMAIN-CONTAINING PROTEIN"/>
    <property type="match status" value="1"/>
</dbReference>
<comment type="caution">
    <text evidence="3">The sequence shown here is derived from an EMBL/GenBank/DDBJ whole genome shotgun (WGS) entry which is preliminary data.</text>
</comment>
<dbReference type="Pfam" id="PF17648">
    <property type="entry name" value="Luciferase"/>
    <property type="match status" value="1"/>
</dbReference>
<proteinExistence type="predicted"/>
<evidence type="ECO:0000256" key="1">
    <source>
        <dbReference type="SAM" id="MobiDB-lite"/>
    </source>
</evidence>
<dbReference type="InterPro" id="IPR048273">
    <property type="entry name" value="Luciferase"/>
</dbReference>
<dbReference type="PANTHER" id="PTHR38695:SF1">
    <property type="entry name" value="AMINO ACID PERMEASE_ SLC12A DOMAIN-CONTAINING PROTEIN"/>
    <property type="match status" value="1"/>
</dbReference>
<evidence type="ECO:0000313" key="4">
    <source>
        <dbReference type="Proteomes" id="UP001603978"/>
    </source>
</evidence>
<dbReference type="InterPro" id="IPR040841">
    <property type="entry name" value="Luciferase_dom"/>
</dbReference>
<dbReference type="RefSeq" id="WP_393163325.1">
    <property type="nucleotide sequence ID" value="NZ_JBICRM010000004.1"/>
</dbReference>
<sequence length="159" mass="17715">MSTASALAPRRGPRPTTTPETPHQQVDQIAPEELQEKLWRRMAGLDHVRTGASVISLPETRALHLDPEHALGPRSAFVRDSTEFAHLHGPFDGSLHALLTEADAAELVEKGWGELHPIVHEGRHPPTLVMIYGPRDEEELETVWKLVRRSYAYASGQIL</sequence>
<feature type="domain" description="Luciferase" evidence="2">
    <location>
        <begin position="82"/>
        <end position="150"/>
    </location>
</feature>
<accession>A0ABW7A6P2</accession>
<evidence type="ECO:0000313" key="3">
    <source>
        <dbReference type="EMBL" id="MFG1703008.1"/>
    </source>
</evidence>
<evidence type="ECO:0000259" key="2">
    <source>
        <dbReference type="Pfam" id="PF17648"/>
    </source>
</evidence>
<gene>
    <name evidence="3" type="ORF">ACFLIM_07430</name>
</gene>